<protein>
    <submittedName>
        <fullName evidence="6">LysR family transcriptional regulator</fullName>
    </submittedName>
</protein>
<dbReference type="EMBL" id="QEFB01000009">
    <property type="protein sequence ID" value="PWC06856.1"/>
    <property type="molecule type" value="Genomic_DNA"/>
</dbReference>
<evidence type="ECO:0000256" key="4">
    <source>
        <dbReference type="ARBA" id="ARBA00023163"/>
    </source>
</evidence>
<reference evidence="7" key="1">
    <citation type="submission" date="2018-04" db="EMBL/GenBank/DDBJ databases">
        <authorList>
            <person name="Liu S."/>
            <person name="Wang Z."/>
            <person name="Li J."/>
        </authorList>
    </citation>
    <scope>NUCLEOTIDE SEQUENCE [LARGE SCALE GENOMIC DNA]</scope>
    <source>
        <strain evidence="7">622</strain>
    </source>
</reference>
<dbReference type="Pfam" id="PF03466">
    <property type="entry name" value="LysR_substrate"/>
    <property type="match status" value="1"/>
</dbReference>
<dbReference type="GO" id="GO:0032993">
    <property type="term" value="C:protein-DNA complex"/>
    <property type="evidence" value="ECO:0007669"/>
    <property type="project" value="TreeGrafter"/>
</dbReference>
<keyword evidence="3" id="KW-0238">DNA-binding</keyword>
<dbReference type="InterPro" id="IPR036388">
    <property type="entry name" value="WH-like_DNA-bd_sf"/>
</dbReference>
<evidence type="ECO:0000256" key="2">
    <source>
        <dbReference type="ARBA" id="ARBA00023015"/>
    </source>
</evidence>
<dbReference type="GO" id="GO:0003677">
    <property type="term" value="F:DNA binding"/>
    <property type="evidence" value="ECO:0007669"/>
    <property type="project" value="UniProtKB-KW"/>
</dbReference>
<dbReference type="Gene3D" id="1.10.10.10">
    <property type="entry name" value="Winged helix-like DNA-binding domain superfamily/Winged helix DNA-binding domain"/>
    <property type="match status" value="1"/>
</dbReference>
<dbReference type="RefSeq" id="WP_108962974.1">
    <property type="nucleotide sequence ID" value="NZ_QEFB01000009.1"/>
</dbReference>
<dbReference type="PANTHER" id="PTHR30346:SF29">
    <property type="entry name" value="LYSR SUBSTRATE-BINDING"/>
    <property type="match status" value="1"/>
</dbReference>
<dbReference type="Proteomes" id="UP000244962">
    <property type="component" value="Unassembled WGS sequence"/>
</dbReference>
<dbReference type="Pfam" id="PF00126">
    <property type="entry name" value="HTH_1"/>
    <property type="match status" value="1"/>
</dbReference>
<sequence length="296" mass="32012">MLDMRRLRLLREVQLRGTLAGVAEALAFSPSSVSQQLAQLEREAGVKLLQKSGRRVQLTPQGELLATRAAELLDGLERAEAELVTSLDAVIGTVRVAVFQSAAHAVIPEALSILRSEHPDLRVEIVEREPEAGLFDLAARDFDLVLAEQYPGHTRPHLPDLDREFLATDALRLAVPPASAVASVTDAAHLPFVMEPEGTVARLWSTQLCRAAGFEPDVRFETADLIAHIRLIESGNAVGLLPDLVWAGREPALRLVDLPGMPSRTVFTSARRVSAARPAVTAVRGALTRATGFLTP</sequence>
<dbReference type="SUPFAM" id="SSF46785">
    <property type="entry name" value="Winged helix' DNA-binding domain"/>
    <property type="match status" value="1"/>
</dbReference>
<evidence type="ECO:0000313" key="6">
    <source>
        <dbReference type="EMBL" id="PWC06856.1"/>
    </source>
</evidence>
<evidence type="ECO:0000256" key="3">
    <source>
        <dbReference type="ARBA" id="ARBA00023125"/>
    </source>
</evidence>
<keyword evidence="7" id="KW-1185">Reference proteome</keyword>
<dbReference type="PANTHER" id="PTHR30346">
    <property type="entry name" value="TRANSCRIPTIONAL DUAL REGULATOR HCAR-RELATED"/>
    <property type="match status" value="1"/>
</dbReference>
<keyword evidence="4" id="KW-0804">Transcription</keyword>
<dbReference type="PROSITE" id="PS50931">
    <property type="entry name" value="HTH_LYSR"/>
    <property type="match status" value="1"/>
</dbReference>
<dbReference type="InterPro" id="IPR000847">
    <property type="entry name" value="LysR_HTH_N"/>
</dbReference>
<comment type="caution">
    <text evidence="6">The sequence shown here is derived from an EMBL/GenBank/DDBJ whole genome shotgun (WGS) entry which is preliminary data.</text>
</comment>
<name>A0A2U1TDA3_9MICO</name>
<dbReference type="SUPFAM" id="SSF53850">
    <property type="entry name" value="Periplasmic binding protein-like II"/>
    <property type="match status" value="1"/>
</dbReference>
<evidence type="ECO:0000256" key="1">
    <source>
        <dbReference type="ARBA" id="ARBA00009437"/>
    </source>
</evidence>
<dbReference type="InterPro" id="IPR036390">
    <property type="entry name" value="WH_DNA-bd_sf"/>
</dbReference>
<dbReference type="Gene3D" id="3.40.190.10">
    <property type="entry name" value="Periplasmic binding protein-like II"/>
    <property type="match status" value="2"/>
</dbReference>
<feature type="domain" description="HTH lysR-type" evidence="5">
    <location>
        <begin position="2"/>
        <end position="59"/>
    </location>
</feature>
<keyword evidence="2" id="KW-0805">Transcription regulation</keyword>
<dbReference type="InterPro" id="IPR005119">
    <property type="entry name" value="LysR_subst-bd"/>
</dbReference>
<gene>
    <name evidence="6" type="ORF">DF223_09555</name>
</gene>
<proteinExistence type="inferred from homology"/>
<evidence type="ECO:0000259" key="5">
    <source>
        <dbReference type="PROSITE" id="PS50931"/>
    </source>
</evidence>
<comment type="similarity">
    <text evidence="1">Belongs to the LysR transcriptional regulatory family.</text>
</comment>
<dbReference type="AlphaFoldDB" id="A0A2U1TDA3"/>
<organism evidence="6 7">
    <name type="scientific">Mycetocola zhujimingii</name>
    <dbReference type="NCBI Taxonomy" id="2079792"/>
    <lineage>
        <taxon>Bacteria</taxon>
        <taxon>Bacillati</taxon>
        <taxon>Actinomycetota</taxon>
        <taxon>Actinomycetes</taxon>
        <taxon>Micrococcales</taxon>
        <taxon>Microbacteriaceae</taxon>
        <taxon>Mycetocola</taxon>
    </lineage>
</organism>
<accession>A0A2U1TDA3</accession>
<dbReference type="GO" id="GO:0003700">
    <property type="term" value="F:DNA-binding transcription factor activity"/>
    <property type="evidence" value="ECO:0007669"/>
    <property type="project" value="InterPro"/>
</dbReference>
<evidence type="ECO:0000313" key="7">
    <source>
        <dbReference type="Proteomes" id="UP000244962"/>
    </source>
</evidence>